<dbReference type="InterPro" id="IPR014284">
    <property type="entry name" value="RNA_pol_sigma-70_dom"/>
</dbReference>
<dbReference type="Gene3D" id="1.10.10.10">
    <property type="entry name" value="Winged helix-like DNA-binding domain superfamily/Winged helix DNA-binding domain"/>
    <property type="match status" value="1"/>
</dbReference>
<dbReference type="CDD" id="cd06171">
    <property type="entry name" value="Sigma70_r4"/>
    <property type="match status" value="1"/>
</dbReference>
<keyword evidence="2" id="KW-0805">Transcription regulation</keyword>
<keyword evidence="4" id="KW-0238">DNA-binding</keyword>
<dbReference type="Proteomes" id="UP000199205">
    <property type="component" value="Unassembled WGS sequence"/>
</dbReference>
<feature type="domain" description="RNA polymerase sigma factor 70 region 4 type 2" evidence="7">
    <location>
        <begin position="127"/>
        <end position="179"/>
    </location>
</feature>
<sequence>MKWDRVPRSGDPDEDLLGRIAAGDVPAMRLMVARQLPRILSVATRMLGDAAEAEDIAQETFLRVWRNAGGWRQRDALFSTWVHRVAINLCYDHLRRRKDVFAEHPPDLEYEGPAPDAGLMSEDDPSRRVERAMQMIAPRQREAIVLVYYQGLSNAEAAAIMDVSVDALESLLARGRRSLQLLLLKEQSDG</sequence>
<dbReference type="Gene3D" id="1.10.1740.10">
    <property type="match status" value="1"/>
</dbReference>
<keyword evidence="5" id="KW-0804">Transcription</keyword>
<dbReference type="InterPro" id="IPR007627">
    <property type="entry name" value="RNA_pol_sigma70_r2"/>
</dbReference>
<accession>A0A1C3V248</accession>
<keyword evidence="3" id="KW-0731">Sigma factor</keyword>
<protein>
    <submittedName>
        <fullName evidence="8">RNA polymerase sigma-70 factor, ECF subfamily</fullName>
    </submittedName>
</protein>
<evidence type="ECO:0000313" key="9">
    <source>
        <dbReference type="Proteomes" id="UP000199205"/>
    </source>
</evidence>
<dbReference type="InterPro" id="IPR013324">
    <property type="entry name" value="RNA_pol_sigma_r3/r4-like"/>
</dbReference>
<dbReference type="SUPFAM" id="SSF88659">
    <property type="entry name" value="Sigma3 and sigma4 domains of RNA polymerase sigma factors"/>
    <property type="match status" value="1"/>
</dbReference>
<dbReference type="AlphaFoldDB" id="A0A1C3V248"/>
<evidence type="ECO:0000259" key="6">
    <source>
        <dbReference type="Pfam" id="PF04542"/>
    </source>
</evidence>
<dbReference type="Pfam" id="PF04542">
    <property type="entry name" value="Sigma70_r2"/>
    <property type="match status" value="1"/>
</dbReference>
<dbReference type="InterPro" id="IPR013249">
    <property type="entry name" value="RNA_pol_sigma70_r4_t2"/>
</dbReference>
<dbReference type="GO" id="GO:0016987">
    <property type="term" value="F:sigma factor activity"/>
    <property type="evidence" value="ECO:0007669"/>
    <property type="project" value="UniProtKB-KW"/>
</dbReference>
<feature type="domain" description="RNA polymerase sigma-70 region 2" evidence="6">
    <location>
        <begin position="32"/>
        <end position="98"/>
    </location>
</feature>
<dbReference type="InterPro" id="IPR039425">
    <property type="entry name" value="RNA_pol_sigma-70-like"/>
</dbReference>
<evidence type="ECO:0000256" key="5">
    <source>
        <dbReference type="ARBA" id="ARBA00023163"/>
    </source>
</evidence>
<dbReference type="PANTHER" id="PTHR43133">
    <property type="entry name" value="RNA POLYMERASE ECF-TYPE SIGMA FACTO"/>
    <property type="match status" value="1"/>
</dbReference>
<dbReference type="NCBIfam" id="TIGR02937">
    <property type="entry name" value="sigma70-ECF"/>
    <property type="match status" value="1"/>
</dbReference>
<dbReference type="GO" id="GO:0003677">
    <property type="term" value="F:DNA binding"/>
    <property type="evidence" value="ECO:0007669"/>
    <property type="project" value="UniProtKB-KW"/>
</dbReference>
<evidence type="ECO:0000256" key="3">
    <source>
        <dbReference type="ARBA" id="ARBA00023082"/>
    </source>
</evidence>
<name>A0A1C3V248_9HYPH</name>
<dbReference type="EMBL" id="FMAF01000004">
    <property type="protein sequence ID" value="SCB21840.1"/>
    <property type="molecule type" value="Genomic_DNA"/>
</dbReference>
<evidence type="ECO:0000256" key="2">
    <source>
        <dbReference type="ARBA" id="ARBA00023015"/>
    </source>
</evidence>
<dbReference type="InterPro" id="IPR013325">
    <property type="entry name" value="RNA_pol_sigma_r2"/>
</dbReference>
<gene>
    <name evidence="8" type="ORF">GA0061101_10489</name>
</gene>
<comment type="similarity">
    <text evidence="1">Belongs to the sigma-70 factor family. ECF subfamily.</text>
</comment>
<proteinExistence type="inferred from homology"/>
<dbReference type="Pfam" id="PF08281">
    <property type="entry name" value="Sigma70_r4_2"/>
    <property type="match status" value="1"/>
</dbReference>
<reference evidence="8 9" key="1">
    <citation type="submission" date="2016-08" db="EMBL/GenBank/DDBJ databases">
        <authorList>
            <person name="Seilhamer J.J."/>
        </authorList>
    </citation>
    <scope>NUCLEOTIDE SEQUENCE [LARGE SCALE GENOMIC DNA]</scope>
    <source>
        <strain evidence="8 9">P1-7</strain>
    </source>
</reference>
<evidence type="ECO:0000313" key="8">
    <source>
        <dbReference type="EMBL" id="SCB21840.1"/>
    </source>
</evidence>
<dbReference type="NCBIfam" id="NF004113">
    <property type="entry name" value="PRK05602.1"/>
    <property type="match status" value="1"/>
</dbReference>
<organism evidence="8 9">
    <name type="scientific">Rhizobium lusitanum</name>
    <dbReference type="NCBI Taxonomy" id="293958"/>
    <lineage>
        <taxon>Bacteria</taxon>
        <taxon>Pseudomonadati</taxon>
        <taxon>Pseudomonadota</taxon>
        <taxon>Alphaproteobacteria</taxon>
        <taxon>Hyphomicrobiales</taxon>
        <taxon>Rhizobiaceae</taxon>
        <taxon>Rhizobium/Agrobacterium group</taxon>
        <taxon>Rhizobium</taxon>
    </lineage>
</organism>
<dbReference type="PANTHER" id="PTHR43133:SF8">
    <property type="entry name" value="RNA POLYMERASE SIGMA FACTOR HI_1459-RELATED"/>
    <property type="match status" value="1"/>
</dbReference>
<evidence type="ECO:0000256" key="4">
    <source>
        <dbReference type="ARBA" id="ARBA00023125"/>
    </source>
</evidence>
<dbReference type="SUPFAM" id="SSF88946">
    <property type="entry name" value="Sigma2 domain of RNA polymerase sigma factors"/>
    <property type="match status" value="1"/>
</dbReference>
<evidence type="ECO:0000259" key="7">
    <source>
        <dbReference type="Pfam" id="PF08281"/>
    </source>
</evidence>
<evidence type="ECO:0000256" key="1">
    <source>
        <dbReference type="ARBA" id="ARBA00010641"/>
    </source>
</evidence>
<dbReference type="InterPro" id="IPR036388">
    <property type="entry name" value="WH-like_DNA-bd_sf"/>
</dbReference>
<dbReference type="GO" id="GO:0006352">
    <property type="term" value="P:DNA-templated transcription initiation"/>
    <property type="evidence" value="ECO:0007669"/>
    <property type="project" value="InterPro"/>
</dbReference>